<dbReference type="GO" id="GO:0051301">
    <property type="term" value="P:cell division"/>
    <property type="evidence" value="ECO:0007669"/>
    <property type="project" value="UniProtKB-KW"/>
</dbReference>
<evidence type="ECO:0000259" key="6">
    <source>
        <dbReference type="SMART" id="SM00385"/>
    </source>
</evidence>
<feature type="compositionally biased region" description="Basic and acidic residues" evidence="5">
    <location>
        <begin position="646"/>
        <end position="655"/>
    </location>
</feature>
<dbReference type="PANTHER" id="PTHR10177">
    <property type="entry name" value="CYCLINS"/>
    <property type="match status" value="1"/>
</dbReference>
<dbReference type="Pfam" id="PF02984">
    <property type="entry name" value="Cyclin_C"/>
    <property type="match status" value="1"/>
</dbReference>
<feature type="region of interest" description="Disordered" evidence="5">
    <location>
        <begin position="215"/>
        <end position="337"/>
    </location>
</feature>
<dbReference type="Proteomes" id="UP001620645">
    <property type="component" value="Unassembled WGS sequence"/>
</dbReference>
<dbReference type="EMBL" id="JBICCN010000293">
    <property type="protein sequence ID" value="KAL3080543.1"/>
    <property type="molecule type" value="Genomic_DNA"/>
</dbReference>
<feature type="compositionally biased region" description="Low complexity" evidence="5">
    <location>
        <begin position="629"/>
        <end position="645"/>
    </location>
</feature>
<sequence>MRGQRIVSKISKFGNFTINNKNADTKEANSSSSRAPLGQISLNAPPSLVTTISSSSSNDKVPTKTIVDDGEEQLTSFDKFSACDDDDKQQKKQKQQKKLDKIGGQSGDGDKVSIKMGQNGDGDKVSTTIVGPTITTTTTLARGSSEAFEIYADDEDEENVANAGENDDNGGDDAGGWDKLTDENEDAVPSSMSLLWLGKENIPPPFEKRDILLNFSSGTDNSSTGAATASSLNSSTSSTTTKTSATDGDEQRRSKRIATTTTTTTTDSGKSSGKSRTTTTNTTTTTSSSTSSSSKKLLVVDENAKTCGGGGGGMGVTGADGRTDADGGGGAEAAEDEYSSELSSDRYHCPSEYMTALTHHSLKLTTEQRNAIAAAAAAGGKMGFRHLKNPMYCAYDADIYRWHLHRERAQGRARNYMPLQSDITEAMRSVLVDWCVDVVTEFELCPATFFLTVSLTDRTLSRVDCPRDKLQLLGAAAVLTASKMHEIFPPTIKDIVHATDDCYTDAQVLRMEKIILKATDFSLGFPLADTFAEFFDYFAPTPLTDVQRHMMWYLLELSTLHYSSVYRHLPSRLAAAAFVIAAACHPTMMPTTTTTTTKTPLGETSAQQKQNVPVAKQKHKNGDENATELAPPTSTSLASSATAEEQQQKEKEGPFTKWEPMEQKTQILRKELTEPVKTLLKIHRQACASAPDTKLKAVRKKFSDARHDRVARMELPSAFASQIV</sequence>
<dbReference type="InterPro" id="IPR036915">
    <property type="entry name" value="Cyclin-like_sf"/>
</dbReference>
<keyword evidence="9" id="KW-1185">Reference proteome</keyword>
<dbReference type="InterPro" id="IPR013763">
    <property type="entry name" value="Cyclin-like_dom"/>
</dbReference>
<proteinExistence type="inferred from homology"/>
<feature type="domain" description="Cyclin C-terminal" evidence="7">
    <location>
        <begin position="526"/>
        <end position="716"/>
    </location>
</feature>
<keyword evidence="1" id="KW-0132">Cell division</keyword>
<feature type="compositionally biased region" description="Low complexity" evidence="5">
    <location>
        <begin position="589"/>
        <end position="600"/>
    </location>
</feature>
<evidence type="ECO:0000256" key="4">
    <source>
        <dbReference type="RuleBase" id="RU000383"/>
    </source>
</evidence>
<gene>
    <name evidence="8" type="ORF">niasHS_013737</name>
</gene>
<keyword evidence="3" id="KW-0131">Cell cycle</keyword>
<feature type="compositionally biased region" description="Gly residues" evidence="5">
    <location>
        <begin position="307"/>
        <end position="318"/>
    </location>
</feature>
<dbReference type="SUPFAM" id="SSF47954">
    <property type="entry name" value="Cyclin-like"/>
    <property type="match status" value="2"/>
</dbReference>
<feature type="compositionally biased region" description="Acidic residues" evidence="5">
    <location>
        <begin position="151"/>
        <end position="171"/>
    </location>
</feature>
<feature type="compositionally biased region" description="Low complexity" evidence="5">
    <location>
        <begin position="259"/>
        <end position="296"/>
    </location>
</feature>
<name>A0ABD2IWG1_HETSC</name>
<evidence type="ECO:0000313" key="9">
    <source>
        <dbReference type="Proteomes" id="UP001620645"/>
    </source>
</evidence>
<organism evidence="8 9">
    <name type="scientific">Heterodera schachtii</name>
    <name type="common">Sugarbeet cyst nematode worm</name>
    <name type="synonym">Tylenchus schachtii</name>
    <dbReference type="NCBI Taxonomy" id="97005"/>
    <lineage>
        <taxon>Eukaryota</taxon>
        <taxon>Metazoa</taxon>
        <taxon>Ecdysozoa</taxon>
        <taxon>Nematoda</taxon>
        <taxon>Chromadorea</taxon>
        <taxon>Rhabditida</taxon>
        <taxon>Tylenchina</taxon>
        <taxon>Tylenchomorpha</taxon>
        <taxon>Tylenchoidea</taxon>
        <taxon>Heteroderidae</taxon>
        <taxon>Heteroderinae</taxon>
        <taxon>Heterodera</taxon>
    </lineage>
</organism>
<feature type="compositionally biased region" description="Polar residues" evidence="5">
    <location>
        <begin position="602"/>
        <end position="611"/>
    </location>
</feature>
<evidence type="ECO:0000313" key="8">
    <source>
        <dbReference type="EMBL" id="KAL3080543.1"/>
    </source>
</evidence>
<evidence type="ECO:0000256" key="5">
    <source>
        <dbReference type="SAM" id="MobiDB-lite"/>
    </source>
</evidence>
<dbReference type="SMART" id="SM00385">
    <property type="entry name" value="CYCLIN"/>
    <property type="match status" value="1"/>
</dbReference>
<feature type="compositionally biased region" description="Low complexity" evidence="5">
    <location>
        <begin position="216"/>
        <end position="246"/>
    </location>
</feature>
<reference evidence="8 9" key="1">
    <citation type="submission" date="2024-10" db="EMBL/GenBank/DDBJ databases">
        <authorList>
            <person name="Kim D."/>
        </authorList>
    </citation>
    <scope>NUCLEOTIDE SEQUENCE [LARGE SCALE GENOMIC DNA]</scope>
    <source>
        <strain evidence="8">Taebaek</strain>
    </source>
</reference>
<dbReference type="Gene3D" id="1.10.472.10">
    <property type="entry name" value="Cyclin-like"/>
    <property type="match status" value="3"/>
</dbReference>
<dbReference type="InterPro" id="IPR004367">
    <property type="entry name" value="Cyclin_C-dom"/>
</dbReference>
<feature type="region of interest" description="Disordered" evidence="5">
    <location>
        <begin position="589"/>
        <end position="655"/>
    </location>
</feature>
<accession>A0ABD2IWG1</accession>
<comment type="caution">
    <text evidence="8">The sequence shown here is derived from an EMBL/GenBank/DDBJ whole genome shotgun (WGS) entry which is preliminary data.</text>
</comment>
<evidence type="ECO:0000256" key="1">
    <source>
        <dbReference type="ARBA" id="ARBA00022618"/>
    </source>
</evidence>
<feature type="region of interest" description="Disordered" evidence="5">
    <location>
        <begin position="19"/>
        <end position="129"/>
    </location>
</feature>
<feature type="compositionally biased region" description="Polar residues" evidence="5">
    <location>
        <begin position="19"/>
        <end position="52"/>
    </location>
</feature>
<dbReference type="FunFam" id="1.10.472.10:FF:000001">
    <property type="entry name" value="G2/mitotic-specific cyclin"/>
    <property type="match status" value="1"/>
</dbReference>
<dbReference type="AlphaFoldDB" id="A0ABD2IWG1"/>
<dbReference type="SMART" id="SM01332">
    <property type="entry name" value="Cyclin_C"/>
    <property type="match status" value="1"/>
</dbReference>
<keyword evidence="2 4" id="KW-0195">Cyclin</keyword>
<dbReference type="InterPro" id="IPR006671">
    <property type="entry name" value="Cyclin_N"/>
</dbReference>
<comment type="similarity">
    <text evidence="4">Belongs to the cyclin family.</text>
</comment>
<evidence type="ECO:0000259" key="7">
    <source>
        <dbReference type="SMART" id="SM01332"/>
    </source>
</evidence>
<feature type="domain" description="Cyclin-like" evidence="6">
    <location>
        <begin position="433"/>
        <end position="517"/>
    </location>
</feature>
<protein>
    <submittedName>
        <fullName evidence="8">Uncharacterized protein</fullName>
    </submittedName>
</protein>
<dbReference type="Pfam" id="PF00134">
    <property type="entry name" value="Cyclin_N"/>
    <property type="match status" value="1"/>
</dbReference>
<feature type="region of interest" description="Disordered" evidence="5">
    <location>
        <begin position="151"/>
        <end position="188"/>
    </location>
</feature>
<evidence type="ECO:0000256" key="3">
    <source>
        <dbReference type="ARBA" id="ARBA00023306"/>
    </source>
</evidence>
<evidence type="ECO:0000256" key="2">
    <source>
        <dbReference type="ARBA" id="ARBA00023127"/>
    </source>
</evidence>
<dbReference type="InterPro" id="IPR039361">
    <property type="entry name" value="Cyclin"/>
</dbReference>